<reference evidence="2 3" key="1">
    <citation type="journal article" date="2008" name="Nature">
        <title>The genome of the model beetle and pest Tribolium castaneum.</title>
        <authorList>
            <consortium name="Tribolium Genome Sequencing Consortium"/>
            <person name="Richards S."/>
            <person name="Gibbs R.A."/>
            <person name="Weinstock G.M."/>
            <person name="Brown S.J."/>
            <person name="Denell R."/>
            <person name="Beeman R.W."/>
            <person name="Gibbs R."/>
            <person name="Beeman R.W."/>
            <person name="Brown S.J."/>
            <person name="Bucher G."/>
            <person name="Friedrich M."/>
            <person name="Grimmelikhuijzen C.J."/>
            <person name="Klingler M."/>
            <person name="Lorenzen M."/>
            <person name="Richards S."/>
            <person name="Roth S."/>
            <person name="Schroder R."/>
            <person name="Tautz D."/>
            <person name="Zdobnov E.M."/>
            <person name="Muzny D."/>
            <person name="Gibbs R.A."/>
            <person name="Weinstock G.M."/>
            <person name="Attaway T."/>
            <person name="Bell S."/>
            <person name="Buhay C.J."/>
            <person name="Chandrabose M.N."/>
            <person name="Chavez D."/>
            <person name="Clerk-Blankenburg K.P."/>
            <person name="Cree A."/>
            <person name="Dao M."/>
            <person name="Davis C."/>
            <person name="Chacko J."/>
            <person name="Dinh H."/>
            <person name="Dugan-Rocha S."/>
            <person name="Fowler G."/>
            <person name="Garner T.T."/>
            <person name="Garnes J."/>
            <person name="Gnirke A."/>
            <person name="Hawes A."/>
            <person name="Hernandez J."/>
            <person name="Hines S."/>
            <person name="Holder M."/>
            <person name="Hume J."/>
            <person name="Jhangiani S.N."/>
            <person name="Joshi V."/>
            <person name="Khan Z.M."/>
            <person name="Jackson L."/>
            <person name="Kovar C."/>
            <person name="Kowis A."/>
            <person name="Lee S."/>
            <person name="Lewis L.R."/>
            <person name="Margolis J."/>
            <person name="Morgan M."/>
            <person name="Nazareth L.V."/>
            <person name="Nguyen N."/>
            <person name="Okwuonu G."/>
            <person name="Parker D."/>
            <person name="Richards S."/>
            <person name="Ruiz S.J."/>
            <person name="Santibanez J."/>
            <person name="Savard J."/>
            <person name="Scherer S.E."/>
            <person name="Schneider B."/>
            <person name="Sodergren E."/>
            <person name="Tautz D."/>
            <person name="Vattahil S."/>
            <person name="Villasana D."/>
            <person name="White C.S."/>
            <person name="Wright R."/>
            <person name="Park Y."/>
            <person name="Beeman R.W."/>
            <person name="Lord J."/>
            <person name="Oppert B."/>
            <person name="Lorenzen M."/>
            <person name="Brown S."/>
            <person name="Wang L."/>
            <person name="Savard J."/>
            <person name="Tautz D."/>
            <person name="Richards S."/>
            <person name="Weinstock G."/>
            <person name="Gibbs R.A."/>
            <person name="Liu Y."/>
            <person name="Worley K."/>
            <person name="Weinstock G."/>
            <person name="Elsik C.G."/>
            <person name="Reese J.T."/>
            <person name="Elhaik E."/>
            <person name="Landan G."/>
            <person name="Graur D."/>
            <person name="Arensburger P."/>
            <person name="Atkinson P."/>
            <person name="Beeman R.W."/>
            <person name="Beidler J."/>
            <person name="Brown S.J."/>
            <person name="Demuth J.P."/>
            <person name="Drury D.W."/>
            <person name="Du Y.Z."/>
            <person name="Fujiwara H."/>
            <person name="Lorenzen M."/>
            <person name="Maselli V."/>
            <person name="Osanai M."/>
            <person name="Park Y."/>
            <person name="Robertson H.M."/>
            <person name="Tu Z."/>
            <person name="Wang J.J."/>
            <person name="Wang S."/>
            <person name="Richards S."/>
            <person name="Song H."/>
            <person name="Zhang L."/>
            <person name="Sodergren E."/>
            <person name="Werner D."/>
            <person name="Stanke M."/>
            <person name="Morgenstern B."/>
            <person name="Solovyev V."/>
            <person name="Kosarev P."/>
            <person name="Brown G."/>
            <person name="Chen H.C."/>
            <person name="Ermolaeva O."/>
            <person name="Hlavina W."/>
            <person name="Kapustin Y."/>
            <person name="Kiryutin B."/>
            <person name="Kitts P."/>
            <person name="Maglott D."/>
            <person name="Pruitt K."/>
            <person name="Sapojnikov V."/>
            <person name="Souvorov A."/>
            <person name="Mackey A.J."/>
            <person name="Waterhouse R.M."/>
            <person name="Wyder S."/>
            <person name="Zdobnov E.M."/>
            <person name="Zdobnov E.M."/>
            <person name="Wyder S."/>
            <person name="Kriventseva E.V."/>
            <person name="Kadowaki T."/>
            <person name="Bork P."/>
            <person name="Aranda M."/>
            <person name="Bao R."/>
            <person name="Beermann A."/>
            <person name="Berns N."/>
            <person name="Bolognesi R."/>
            <person name="Bonneton F."/>
            <person name="Bopp D."/>
            <person name="Brown S.J."/>
            <person name="Bucher G."/>
            <person name="Butts T."/>
            <person name="Chaumot A."/>
            <person name="Denell R.E."/>
            <person name="Ferrier D.E."/>
            <person name="Friedrich M."/>
            <person name="Gordon C.M."/>
            <person name="Jindra M."/>
            <person name="Klingler M."/>
            <person name="Lan Q."/>
            <person name="Lattorff H.M."/>
            <person name="Laudet V."/>
            <person name="von Levetsow C."/>
            <person name="Liu Z."/>
            <person name="Lutz R."/>
            <person name="Lynch J.A."/>
            <person name="da Fonseca R.N."/>
            <person name="Posnien N."/>
            <person name="Reuter R."/>
            <person name="Roth S."/>
            <person name="Savard J."/>
            <person name="Schinko J.B."/>
            <person name="Schmitt C."/>
            <person name="Schoppmeier M."/>
            <person name="Schroder R."/>
            <person name="Shippy T.D."/>
            <person name="Simonnet F."/>
            <person name="Marques-Souza H."/>
            <person name="Tautz D."/>
            <person name="Tomoyasu Y."/>
            <person name="Trauner J."/>
            <person name="Van der Zee M."/>
            <person name="Vervoort M."/>
            <person name="Wittkopp N."/>
            <person name="Wimmer E.A."/>
            <person name="Yang X."/>
            <person name="Jones A.K."/>
            <person name="Sattelle D.B."/>
            <person name="Ebert P.R."/>
            <person name="Nelson D."/>
            <person name="Scott J.G."/>
            <person name="Beeman R.W."/>
            <person name="Muthukrishnan S."/>
            <person name="Kramer K.J."/>
            <person name="Arakane Y."/>
            <person name="Beeman R.W."/>
            <person name="Zhu Q."/>
            <person name="Hogenkamp D."/>
            <person name="Dixit R."/>
            <person name="Oppert B."/>
            <person name="Jiang H."/>
            <person name="Zou Z."/>
            <person name="Marshall J."/>
            <person name="Elpidina E."/>
            <person name="Vinokurov K."/>
            <person name="Oppert C."/>
            <person name="Zou Z."/>
            <person name="Evans J."/>
            <person name="Lu Z."/>
            <person name="Zhao P."/>
            <person name="Sumathipala N."/>
            <person name="Altincicek B."/>
            <person name="Vilcinskas A."/>
            <person name="Williams M."/>
            <person name="Hultmark D."/>
            <person name="Hetru C."/>
            <person name="Jiang H."/>
            <person name="Grimmelikhuijzen C.J."/>
            <person name="Hauser F."/>
            <person name="Cazzamali G."/>
            <person name="Williamson M."/>
            <person name="Park Y."/>
            <person name="Li B."/>
            <person name="Tanaka Y."/>
            <person name="Predel R."/>
            <person name="Neupert S."/>
            <person name="Schachtner J."/>
            <person name="Verleyen P."/>
            <person name="Raible F."/>
            <person name="Bork P."/>
            <person name="Friedrich M."/>
            <person name="Walden K.K."/>
            <person name="Robertson H.M."/>
            <person name="Angeli S."/>
            <person name="Foret S."/>
            <person name="Bucher G."/>
            <person name="Schuetz S."/>
            <person name="Maleszka R."/>
            <person name="Wimmer E.A."/>
            <person name="Beeman R.W."/>
            <person name="Lorenzen M."/>
            <person name="Tomoyasu Y."/>
            <person name="Miller S.C."/>
            <person name="Grossmann D."/>
            <person name="Bucher G."/>
        </authorList>
    </citation>
    <scope>NUCLEOTIDE SEQUENCE [LARGE SCALE GENOMIC DNA]</scope>
    <source>
        <strain evidence="2 3">Georgia GA2</strain>
    </source>
</reference>
<dbReference type="Proteomes" id="UP000007266">
    <property type="component" value="Unassembled WGS sequence"/>
</dbReference>
<gene>
    <name evidence="2" type="primary">GLEAN_04283</name>
    <name evidence="2" type="ORF">TcasGA2_TC004283</name>
</gene>
<proteinExistence type="predicted"/>
<protein>
    <submittedName>
        <fullName evidence="2">Uncharacterized protein</fullName>
    </submittedName>
</protein>
<dbReference type="AlphaFoldDB" id="D7EK28"/>
<accession>D7EK28</accession>
<feature type="compositionally biased region" description="Polar residues" evidence="1">
    <location>
        <begin position="36"/>
        <end position="58"/>
    </location>
</feature>
<keyword evidence="3" id="KW-1185">Reference proteome</keyword>
<evidence type="ECO:0000256" key="1">
    <source>
        <dbReference type="SAM" id="MobiDB-lite"/>
    </source>
</evidence>
<evidence type="ECO:0000313" key="3">
    <source>
        <dbReference type="Proteomes" id="UP000007266"/>
    </source>
</evidence>
<reference evidence="2 3" key="2">
    <citation type="journal article" date="2010" name="Nucleic Acids Res.">
        <title>BeetleBase in 2010: revisions to provide comprehensive genomic information for Tribolium castaneum.</title>
        <authorList>
            <person name="Kim H.S."/>
            <person name="Murphy T."/>
            <person name="Xia J."/>
            <person name="Caragea D."/>
            <person name="Park Y."/>
            <person name="Beeman R.W."/>
            <person name="Lorenzen M.D."/>
            <person name="Butcher S."/>
            <person name="Manak J.R."/>
            <person name="Brown S.J."/>
        </authorList>
    </citation>
    <scope>NUCLEOTIDE SEQUENCE [LARGE SCALE GENOMIC DNA]</scope>
    <source>
        <strain evidence="2 3">Georgia GA2</strain>
    </source>
</reference>
<dbReference type="InParanoid" id="D7EK28"/>
<dbReference type="EMBL" id="KQ971492">
    <property type="protein sequence ID" value="EFA12980.1"/>
    <property type="molecule type" value="Genomic_DNA"/>
</dbReference>
<dbReference type="HOGENOM" id="CLU_2981676_0_0_1"/>
<name>D7EK28_TRICA</name>
<organism evidence="2 3">
    <name type="scientific">Tribolium castaneum</name>
    <name type="common">Red flour beetle</name>
    <dbReference type="NCBI Taxonomy" id="7070"/>
    <lineage>
        <taxon>Eukaryota</taxon>
        <taxon>Metazoa</taxon>
        <taxon>Ecdysozoa</taxon>
        <taxon>Arthropoda</taxon>
        <taxon>Hexapoda</taxon>
        <taxon>Insecta</taxon>
        <taxon>Pterygota</taxon>
        <taxon>Neoptera</taxon>
        <taxon>Endopterygota</taxon>
        <taxon>Coleoptera</taxon>
        <taxon>Polyphaga</taxon>
        <taxon>Cucujiformia</taxon>
        <taxon>Tenebrionidae</taxon>
        <taxon>Tenebrionidae incertae sedis</taxon>
        <taxon>Tribolium</taxon>
    </lineage>
</organism>
<evidence type="ECO:0000313" key="2">
    <source>
        <dbReference type="EMBL" id="EFA12980.1"/>
    </source>
</evidence>
<feature type="region of interest" description="Disordered" evidence="1">
    <location>
        <begin position="32"/>
        <end position="58"/>
    </location>
</feature>
<sequence>MPKFKKTRSQPSHPPSEDIRKMLRRLQQQLDDLKNQYLSTASQPEPSTSGVQNDRQNS</sequence>